<sequence length="666" mass="76779">AHPSSVTCERCEQPWSPEEFWEWLRSRHFQRIWDQLKNPRRPLLAESTQFVNNQDRLYKMIGEIGFDVPTGNKQCTFEMCHQAIERFLPTPAFRSLSGRFAYLTRRFKQSSNSFGGWEHERLVVQRVSSYCTNQVDPVSEQVCGKPDPTASSHDLAVSLVDRPIVGHTVGVFSTVESSTCTGSNESIPAFQVIFPQEDPSAVAPKYLVWAHNIFYWNWWHLVPFEVSEPVSVFGLARKAADWEAARRGLANRRGSSILEAKCYSTFHAPWSPAVFLFWLRMNRSADDVGCGTMDKRAGGWFIPLNQVDDALRDVLGTWPIDECRSHQFAKIMNCWRSRYSTQLKLSFSAGSDRAEFLSLQQFEGLVVKKLGDLRVPLSEVAKKIRRTQRRQRILDSVAELIGGKISDSNQDKFIQAIMSDSHPPHLMDISGNKFQVITPAHPVEAELRIQPRYLVWAYDSLRHCRVPQPMWSPGLSVFELAQKACAWEDNGGKIYILTASCYNCGEGSRVHGSTTSCERCEQRWSPEEFWEWLRSRHFLTVYDQLKNINQIKDSRQPRYPSHDLFYDSSTFDRRHWSRIIDEIGFDCPVQREGPTFKMMPAGIVQKFFPTDDDPSFGARYYRWWSNWIRHVGQHPDGFCRWELERLILHKVLRSSSEAGSNISLAA</sequence>
<dbReference type="AlphaFoldDB" id="A0A023B5S9"/>
<protein>
    <submittedName>
        <fullName evidence="1">Uncharacterized protein</fullName>
    </submittedName>
</protein>
<keyword evidence="2" id="KW-1185">Reference proteome</keyword>
<name>A0A023B5S9_GRENI</name>
<comment type="caution">
    <text evidence="1">The sequence shown here is derived from an EMBL/GenBank/DDBJ whole genome shotgun (WGS) entry which is preliminary data.</text>
</comment>
<dbReference type="EMBL" id="AFNH02000658">
    <property type="protein sequence ID" value="EZG62784.1"/>
    <property type="molecule type" value="Genomic_DNA"/>
</dbReference>
<gene>
    <name evidence="1" type="ORF">GNI_087710</name>
</gene>
<dbReference type="VEuPathDB" id="CryptoDB:GNI_087710"/>
<reference evidence="1" key="1">
    <citation type="submission" date="2013-12" db="EMBL/GenBank/DDBJ databases">
        <authorList>
            <person name="Omoto C.K."/>
            <person name="Sibley D."/>
            <person name="Venepally P."/>
            <person name="Hadjithomas M."/>
            <person name="Karamycheva S."/>
            <person name="Brunk B."/>
            <person name="Roos D."/>
            <person name="Caler E."/>
            <person name="Lorenzi H."/>
        </authorList>
    </citation>
    <scope>NUCLEOTIDE SEQUENCE</scope>
</reference>
<accession>A0A023B5S9</accession>
<feature type="non-terminal residue" evidence="1">
    <location>
        <position position="1"/>
    </location>
</feature>
<dbReference type="eggNOG" id="ENOG502SPPU">
    <property type="taxonomic scope" value="Eukaryota"/>
</dbReference>
<dbReference type="RefSeq" id="XP_011130722.1">
    <property type="nucleotide sequence ID" value="XM_011132420.1"/>
</dbReference>
<evidence type="ECO:0000313" key="2">
    <source>
        <dbReference type="Proteomes" id="UP000019763"/>
    </source>
</evidence>
<dbReference type="Proteomes" id="UP000019763">
    <property type="component" value="Unassembled WGS sequence"/>
</dbReference>
<dbReference type="GeneID" id="22913134"/>
<proteinExistence type="predicted"/>
<organism evidence="1 2">
    <name type="scientific">Gregarina niphandrodes</name>
    <name type="common">Septate eugregarine</name>
    <dbReference type="NCBI Taxonomy" id="110365"/>
    <lineage>
        <taxon>Eukaryota</taxon>
        <taxon>Sar</taxon>
        <taxon>Alveolata</taxon>
        <taxon>Apicomplexa</taxon>
        <taxon>Conoidasida</taxon>
        <taxon>Gregarinasina</taxon>
        <taxon>Eugregarinorida</taxon>
        <taxon>Gregarinidae</taxon>
        <taxon>Gregarina</taxon>
    </lineage>
</organism>
<evidence type="ECO:0000313" key="1">
    <source>
        <dbReference type="EMBL" id="EZG62784.1"/>
    </source>
</evidence>